<reference evidence="1 2" key="1">
    <citation type="journal article" date="2015" name="Science">
        <title>Genetic determinants of in vivo fitness and diet responsiveness in multiple human gut Bacteroides.</title>
        <authorList>
            <person name="Wu M."/>
            <person name="McNulty N.P."/>
            <person name="Rodionov D.A."/>
            <person name="Khoroshkin M.S."/>
            <person name="Griffin N.W."/>
            <person name="Cheng J."/>
            <person name="Latreille P."/>
            <person name="Kerstetter R.A."/>
            <person name="Terrapon N."/>
            <person name="Henrissat B."/>
            <person name="Osterman A.L."/>
            <person name="Gordon J.I."/>
        </authorList>
    </citation>
    <scope>NUCLEOTIDE SEQUENCE [LARGE SCALE GENOMIC DNA]</scope>
    <source>
        <strain evidence="1 2">WH2</strain>
    </source>
</reference>
<organism evidence="1 2">
    <name type="scientific">Bacteroides cellulosilyticus</name>
    <dbReference type="NCBI Taxonomy" id="246787"/>
    <lineage>
        <taxon>Bacteria</taxon>
        <taxon>Pseudomonadati</taxon>
        <taxon>Bacteroidota</taxon>
        <taxon>Bacteroidia</taxon>
        <taxon>Bacteroidales</taxon>
        <taxon>Bacteroidaceae</taxon>
        <taxon>Bacteroides</taxon>
    </lineage>
</organism>
<gene>
    <name evidence="1" type="ORF">BcellWH2_02831</name>
</gene>
<name>A0A0P0GPM0_9BACE</name>
<dbReference type="KEGG" id="bcel:BcellWH2_02831"/>
<evidence type="ECO:0000313" key="2">
    <source>
        <dbReference type="Proteomes" id="UP000061809"/>
    </source>
</evidence>
<protein>
    <submittedName>
        <fullName evidence="1">Uncharacterized protein</fullName>
    </submittedName>
</protein>
<dbReference type="Proteomes" id="UP000061809">
    <property type="component" value="Chromosome"/>
</dbReference>
<dbReference type="EMBL" id="CP012801">
    <property type="protein sequence ID" value="ALJ60070.1"/>
    <property type="molecule type" value="Genomic_DNA"/>
</dbReference>
<proteinExistence type="predicted"/>
<evidence type="ECO:0000313" key="1">
    <source>
        <dbReference type="EMBL" id="ALJ60070.1"/>
    </source>
</evidence>
<dbReference type="PATRIC" id="fig|246787.4.peg.2923"/>
<accession>A0A0P0GPM0</accession>
<sequence length="39" mass="4596">MILLNNECAKLCAFRFLSLLFKLIDFNDVCFTMNRNPLL</sequence>
<dbReference type="AlphaFoldDB" id="A0A0P0GPM0"/>